<evidence type="ECO:0000313" key="4">
    <source>
        <dbReference type="RefSeq" id="XP_011089208.1"/>
    </source>
</evidence>
<gene>
    <name evidence="4" type="primary">LOC105170234</name>
</gene>
<dbReference type="PRINTS" id="PR00080">
    <property type="entry name" value="SDRFAMILY"/>
</dbReference>
<evidence type="ECO:0000313" key="3">
    <source>
        <dbReference type="Proteomes" id="UP000504604"/>
    </source>
</evidence>
<dbReference type="PROSITE" id="PS00061">
    <property type="entry name" value="ADH_SHORT"/>
    <property type="match status" value="1"/>
</dbReference>
<name>A0A6I9TYW7_SESIN</name>
<keyword evidence="3" id="KW-1185">Reference proteome</keyword>
<dbReference type="RefSeq" id="XP_011089208.1">
    <property type="nucleotide sequence ID" value="XM_011090906.1"/>
</dbReference>
<dbReference type="PRINTS" id="PR00081">
    <property type="entry name" value="GDHRDH"/>
</dbReference>
<evidence type="ECO:0000256" key="1">
    <source>
        <dbReference type="ARBA" id="ARBA00006484"/>
    </source>
</evidence>
<dbReference type="InterPro" id="IPR020904">
    <property type="entry name" value="Sc_DH/Rdtase_CS"/>
</dbReference>
<keyword evidence="2" id="KW-0560">Oxidoreductase</keyword>
<dbReference type="PANTHER" id="PTHR43180:SF30">
    <property type="entry name" value="MOMILACTONE A SYNTHASE"/>
    <property type="match status" value="1"/>
</dbReference>
<dbReference type="InterPro" id="IPR002347">
    <property type="entry name" value="SDR_fam"/>
</dbReference>
<organism evidence="3 4">
    <name type="scientific">Sesamum indicum</name>
    <name type="common">Oriental sesame</name>
    <name type="synonym">Sesamum orientale</name>
    <dbReference type="NCBI Taxonomy" id="4182"/>
    <lineage>
        <taxon>Eukaryota</taxon>
        <taxon>Viridiplantae</taxon>
        <taxon>Streptophyta</taxon>
        <taxon>Embryophyta</taxon>
        <taxon>Tracheophyta</taxon>
        <taxon>Spermatophyta</taxon>
        <taxon>Magnoliopsida</taxon>
        <taxon>eudicotyledons</taxon>
        <taxon>Gunneridae</taxon>
        <taxon>Pentapetalae</taxon>
        <taxon>asterids</taxon>
        <taxon>lamiids</taxon>
        <taxon>Lamiales</taxon>
        <taxon>Pedaliaceae</taxon>
        <taxon>Sesamum</taxon>
    </lineage>
</organism>
<proteinExistence type="inferred from homology"/>
<reference evidence="4" key="1">
    <citation type="submission" date="2025-08" db="UniProtKB">
        <authorList>
            <consortium name="RefSeq"/>
        </authorList>
    </citation>
    <scope>IDENTIFICATION</scope>
</reference>
<dbReference type="OrthoDB" id="892491at2759"/>
<evidence type="ECO:0000256" key="2">
    <source>
        <dbReference type="ARBA" id="ARBA00023002"/>
    </source>
</evidence>
<dbReference type="Pfam" id="PF13561">
    <property type="entry name" value="adh_short_C2"/>
    <property type="match status" value="1"/>
</dbReference>
<dbReference type="SUPFAM" id="SSF51735">
    <property type="entry name" value="NAD(P)-binding Rossmann-fold domains"/>
    <property type="match status" value="1"/>
</dbReference>
<accession>A0A6I9TYW7</accession>
<dbReference type="InParanoid" id="A0A6I9TYW7"/>
<comment type="similarity">
    <text evidence="1">Belongs to the short-chain dehydrogenases/reductases (SDR) family.</text>
</comment>
<dbReference type="KEGG" id="sind:105170234"/>
<sequence>MPSSSVLSAAAKRLEGKVALITGGAGGLGSVTAKLFHEHGAKVLIADARDDRGHLICQNLSPERASFIHCDVTSESDIQNAVETAVSTYGKLDIMFNNAGILDPVIPNVLNYSQADFEHVLRVNVVGAFLGTKHAASFMKQAKRGSIINTGSVCSVIGGDDNKRDPRSRSDHYASSKHAVLGLTRNTAVELGRYGIRVNCVSPYVFPSSMSRGLLGRDEDDPVDDIGSNLEGVSLKPEDVAEAVVYLASDESRYMSGHNLVVDGGFGVMNSALTMFNK</sequence>
<dbReference type="InterPro" id="IPR036291">
    <property type="entry name" value="NAD(P)-bd_dom_sf"/>
</dbReference>
<dbReference type="GeneID" id="105170234"/>
<dbReference type="Proteomes" id="UP000504604">
    <property type="component" value="Linkage group LG9"/>
</dbReference>
<dbReference type="AlphaFoldDB" id="A0A6I9TYW7"/>
<protein>
    <submittedName>
        <fullName evidence="4">Secoisolariciresinol dehydrogenase-like</fullName>
    </submittedName>
</protein>
<dbReference type="Gene3D" id="3.40.50.720">
    <property type="entry name" value="NAD(P)-binding Rossmann-like Domain"/>
    <property type="match status" value="1"/>
</dbReference>
<dbReference type="GO" id="GO:0016616">
    <property type="term" value="F:oxidoreductase activity, acting on the CH-OH group of donors, NAD or NADP as acceptor"/>
    <property type="evidence" value="ECO:0007669"/>
    <property type="project" value="UniProtKB-ARBA"/>
</dbReference>
<dbReference type="PANTHER" id="PTHR43180">
    <property type="entry name" value="3-OXOACYL-(ACYL-CARRIER-PROTEIN) REDUCTASE (AFU_ORTHOLOGUE AFUA_6G11210)"/>
    <property type="match status" value="1"/>
</dbReference>
<dbReference type="FunFam" id="3.40.50.720:FF:000084">
    <property type="entry name" value="Short-chain dehydrogenase reductase"/>
    <property type="match status" value="1"/>
</dbReference>